<evidence type="ECO:0000259" key="2">
    <source>
        <dbReference type="Pfam" id="PF01337"/>
    </source>
</evidence>
<dbReference type="InterPro" id="IPR035905">
    <property type="entry name" value="Barstar-like_sf"/>
</dbReference>
<dbReference type="Gene3D" id="3.30.370.10">
    <property type="entry name" value="Barstar-like"/>
    <property type="match status" value="1"/>
</dbReference>
<name>A0ABN3QWA2_9ACTN</name>
<dbReference type="Proteomes" id="UP001501447">
    <property type="component" value="Unassembled WGS sequence"/>
</dbReference>
<comment type="similarity">
    <text evidence="1">Belongs to the barstar family.</text>
</comment>
<dbReference type="SUPFAM" id="SSF52038">
    <property type="entry name" value="Barstar-related"/>
    <property type="match status" value="1"/>
</dbReference>
<evidence type="ECO:0000256" key="1">
    <source>
        <dbReference type="ARBA" id="ARBA00006845"/>
    </source>
</evidence>
<organism evidence="3 4">
    <name type="scientific">Streptomyces axinellae</name>
    <dbReference type="NCBI Taxonomy" id="552788"/>
    <lineage>
        <taxon>Bacteria</taxon>
        <taxon>Bacillati</taxon>
        <taxon>Actinomycetota</taxon>
        <taxon>Actinomycetes</taxon>
        <taxon>Kitasatosporales</taxon>
        <taxon>Streptomycetaceae</taxon>
        <taxon>Streptomyces</taxon>
    </lineage>
</organism>
<accession>A0ABN3QWA2</accession>
<dbReference type="InterPro" id="IPR000468">
    <property type="entry name" value="Barstar"/>
</dbReference>
<reference evidence="3 4" key="1">
    <citation type="journal article" date="2019" name="Int. J. Syst. Evol. Microbiol.">
        <title>The Global Catalogue of Microorganisms (GCM) 10K type strain sequencing project: providing services to taxonomists for standard genome sequencing and annotation.</title>
        <authorList>
            <consortium name="The Broad Institute Genomics Platform"/>
            <consortium name="The Broad Institute Genome Sequencing Center for Infectious Disease"/>
            <person name="Wu L."/>
            <person name="Ma J."/>
        </authorList>
    </citation>
    <scope>NUCLEOTIDE SEQUENCE [LARGE SCALE GENOMIC DNA]</scope>
    <source>
        <strain evidence="3 4">JCM 16373</strain>
    </source>
</reference>
<dbReference type="RefSeq" id="WP_344570389.1">
    <property type="nucleotide sequence ID" value="NZ_BAAARJ010000028.1"/>
</dbReference>
<feature type="domain" description="Barstar (barnase inhibitor)" evidence="2">
    <location>
        <begin position="156"/>
        <end position="233"/>
    </location>
</feature>
<comment type="caution">
    <text evidence="3">The sequence shown here is derived from an EMBL/GenBank/DDBJ whole genome shotgun (WGS) entry which is preliminary data.</text>
</comment>
<protein>
    <recommendedName>
        <fullName evidence="2">Barstar (barnase inhibitor) domain-containing protein</fullName>
    </recommendedName>
</protein>
<proteinExistence type="inferred from homology"/>
<keyword evidence="4" id="KW-1185">Reference proteome</keyword>
<dbReference type="EMBL" id="BAAARJ010000028">
    <property type="protein sequence ID" value="GAA2637000.1"/>
    <property type="molecule type" value="Genomic_DNA"/>
</dbReference>
<sequence>MHALYALHSEDLERDLYAIQEVAGFFGSEDEYATFRAPRSRRLVEAPVPSAHETLELRVLGRAGQPVAAYTIGGADIVEETESDGLVDLRITGYLWDTPRPATDEVWNRWRQSKGIERGAWSEFSEEGREAWLDAARLCSVWRYPLAVAADSPEEFELDGSHVTDRAGLYCALGEALNGPGGYYGASVDALKDCLRGDFGPVAPFTLTWHHSATARAHVPETLDDVLRVLHAAGVTMRLR</sequence>
<dbReference type="Pfam" id="PF01337">
    <property type="entry name" value="Barstar"/>
    <property type="match status" value="1"/>
</dbReference>
<evidence type="ECO:0000313" key="4">
    <source>
        <dbReference type="Proteomes" id="UP001501447"/>
    </source>
</evidence>
<evidence type="ECO:0000313" key="3">
    <source>
        <dbReference type="EMBL" id="GAA2637000.1"/>
    </source>
</evidence>
<gene>
    <name evidence="3" type="ORF">GCM10009863_62020</name>
</gene>